<name>A0A1F5SKB4_9BACT</name>
<dbReference type="InterPro" id="IPR015424">
    <property type="entry name" value="PyrdxlP-dep_Trfase"/>
</dbReference>
<protein>
    <recommendedName>
        <fullName evidence="4">Aromatic amino acid beta-eliminating lyase/threonine aldolase domain-containing protein</fullName>
    </recommendedName>
</protein>
<evidence type="ECO:0000259" key="4">
    <source>
        <dbReference type="Pfam" id="PF01212"/>
    </source>
</evidence>
<dbReference type="NCBIfam" id="NF009709">
    <property type="entry name" value="PRK13238.1"/>
    <property type="match status" value="1"/>
</dbReference>
<evidence type="ECO:0000313" key="6">
    <source>
        <dbReference type="Proteomes" id="UP000178367"/>
    </source>
</evidence>
<comment type="similarity">
    <text evidence="2">Belongs to the beta-eliminating lyase family.</text>
</comment>
<gene>
    <name evidence="5" type="ORF">A2227_04215</name>
</gene>
<evidence type="ECO:0000256" key="1">
    <source>
        <dbReference type="ARBA" id="ARBA00001933"/>
    </source>
</evidence>
<feature type="domain" description="Aromatic amino acid beta-eliminating lyase/threonine aldolase" evidence="4">
    <location>
        <begin position="56"/>
        <end position="450"/>
    </location>
</feature>
<dbReference type="InterPro" id="IPR001597">
    <property type="entry name" value="ArAA_b-elim_lyase/Thr_aldolase"/>
</dbReference>
<dbReference type="PANTHER" id="PTHR32325:SF4">
    <property type="entry name" value="TRYPTOPHANASE"/>
    <property type="match status" value="1"/>
</dbReference>
<dbReference type="STRING" id="1797994.A2227_04215"/>
<dbReference type="GO" id="GO:0006520">
    <property type="term" value="P:amino acid metabolic process"/>
    <property type="evidence" value="ECO:0007669"/>
    <property type="project" value="InterPro"/>
</dbReference>
<dbReference type="AlphaFoldDB" id="A0A1F5SKB4"/>
<dbReference type="GO" id="GO:0016829">
    <property type="term" value="F:lyase activity"/>
    <property type="evidence" value="ECO:0007669"/>
    <property type="project" value="InterPro"/>
</dbReference>
<dbReference type="Gene3D" id="3.90.1150.10">
    <property type="entry name" value="Aspartate Aminotransferase, domain 1"/>
    <property type="match status" value="1"/>
</dbReference>
<comment type="cofactor">
    <cofactor evidence="1">
        <name>pyridoxal 5'-phosphate</name>
        <dbReference type="ChEBI" id="CHEBI:597326"/>
    </cofactor>
</comment>
<dbReference type="SUPFAM" id="SSF53383">
    <property type="entry name" value="PLP-dependent transferases"/>
    <property type="match status" value="1"/>
</dbReference>
<sequence>MKSFRTEKELNASPRPYFNHSVSFKKKYTADERMETLKRAGLNVFFFPSEMITGCDFLSDSGTTTMTDEQWAALHLGDEAYGSNRGYFLLAERIRETFGKKYFNDPGENRPNAFIFHQGRSAEDALFSLLGETGQNLIIPSNGHFDTTEANIRANKIEAKNLFSPELKDENSSSLFKGNMDTIRLEKLLAESRERVPVVFLTITNNTGGGQPVALDNIRAVAAIAHKYGIPLMLDACRFAENAWFIKKYETGYENKSIEEIIQEIFSYADGFTISFKKDGLVNMGGGLFFQDNGEFLKKYPDLPNRLTDYQIMKEGHPTYGGLSGRDIMALVYGLKTVTREEYLDHRVGQVRDFGDAMAKAGIPVLSPAGGHAVYLDINRFFAGTAMKPGDFGGIGLSALLLALYGHRACELGYFAFGSYDENTGEEKWPEVNYVRFAVPRLRYEKQDLDAAVAAVKALYDNRDKIPAVNVVYGKNLTLRHFKARFEFR</sequence>
<reference evidence="5 6" key="1">
    <citation type="journal article" date="2016" name="Nat. Commun.">
        <title>Thousands of microbial genomes shed light on interconnected biogeochemical processes in an aquifer system.</title>
        <authorList>
            <person name="Anantharaman K."/>
            <person name="Brown C.T."/>
            <person name="Hug L.A."/>
            <person name="Sharon I."/>
            <person name="Castelle C.J."/>
            <person name="Probst A.J."/>
            <person name="Thomas B.C."/>
            <person name="Singh A."/>
            <person name="Wilkins M.J."/>
            <person name="Karaoz U."/>
            <person name="Brodie E.L."/>
            <person name="Williams K.H."/>
            <person name="Hubbard S.S."/>
            <person name="Banfield J.F."/>
        </authorList>
    </citation>
    <scope>NUCLEOTIDE SEQUENCE [LARGE SCALE GENOMIC DNA]</scope>
</reference>
<dbReference type="Proteomes" id="UP000178367">
    <property type="component" value="Unassembled WGS sequence"/>
</dbReference>
<dbReference type="Pfam" id="PF01212">
    <property type="entry name" value="Beta_elim_lyase"/>
    <property type="match status" value="1"/>
</dbReference>
<comment type="caution">
    <text evidence="5">The sequence shown here is derived from an EMBL/GenBank/DDBJ whole genome shotgun (WGS) entry which is preliminary data.</text>
</comment>
<evidence type="ECO:0000256" key="3">
    <source>
        <dbReference type="ARBA" id="ARBA00022898"/>
    </source>
</evidence>
<evidence type="ECO:0000313" key="5">
    <source>
        <dbReference type="EMBL" id="OGF27120.1"/>
    </source>
</evidence>
<dbReference type="InterPro" id="IPR015422">
    <property type="entry name" value="PyrdxlP-dep_Trfase_small"/>
</dbReference>
<evidence type="ECO:0000256" key="2">
    <source>
        <dbReference type="ARBA" id="ARBA00009721"/>
    </source>
</evidence>
<organism evidence="5 6">
    <name type="scientific">Candidatus Falkowbacteria bacterium RIFOXYA2_FULL_47_19</name>
    <dbReference type="NCBI Taxonomy" id="1797994"/>
    <lineage>
        <taxon>Bacteria</taxon>
        <taxon>Candidatus Falkowiibacteriota</taxon>
    </lineage>
</organism>
<proteinExistence type="inferred from homology"/>
<dbReference type="EMBL" id="MFGB01000010">
    <property type="protein sequence ID" value="OGF27120.1"/>
    <property type="molecule type" value="Genomic_DNA"/>
</dbReference>
<dbReference type="Gene3D" id="3.40.640.10">
    <property type="entry name" value="Type I PLP-dependent aspartate aminotransferase-like (Major domain)"/>
    <property type="match status" value="1"/>
</dbReference>
<keyword evidence="3" id="KW-0663">Pyridoxal phosphate</keyword>
<accession>A0A1F5SKB4</accession>
<dbReference type="InterPro" id="IPR015421">
    <property type="entry name" value="PyrdxlP-dep_Trfase_major"/>
</dbReference>
<dbReference type="PANTHER" id="PTHR32325">
    <property type="entry name" value="BETA-ELIMINATING LYASE-LIKE PROTEIN-RELATED"/>
    <property type="match status" value="1"/>
</dbReference>